<feature type="region of interest" description="Disordered" evidence="1">
    <location>
        <begin position="129"/>
        <end position="200"/>
    </location>
</feature>
<proteinExistence type="predicted"/>
<protein>
    <recommendedName>
        <fullName evidence="2">DNTTIP1 dimerisation domain-containing protein</fullName>
    </recommendedName>
</protein>
<dbReference type="GO" id="GO:0005634">
    <property type="term" value="C:nucleus"/>
    <property type="evidence" value="ECO:0007669"/>
    <property type="project" value="TreeGrafter"/>
</dbReference>
<accession>A0A9Q0MJ85</accession>
<dbReference type="OrthoDB" id="5860246at2759"/>
<feature type="domain" description="DNTTIP1 dimerisation" evidence="2">
    <location>
        <begin position="51"/>
        <end position="123"/>
    </location>
</feature>
<evidence type="ECO:0000313" key="4">
    <source>
        <dbReference type="Proteomes" id="UP001142055"/>
    </source>
</evidence>
<dbReference type="GO" id="GO:0003677">
    <property type="term" value="F:DNA binding"/>
    <property type="evidence" value="ECO:0007669"/>
    <property type="project" value="TreeGrafter"/>
</dbReference>
<evidence type="ECO:0000256" key="1">
    <source>
        <dbReference type="SAM" id="MobiDB-lite"/>
    </source>
</evidence>
<name>A0A9Q0MJ85_BLOTA</name>
<dbReference type="InterPro" id="IPR041384">
    <property type="entry name" value="DNTTIP1_dimer"/>
</dbReference>
<reference evidence="3" key="1">
    <citation type="submission" date="2022-12" db="EMBL/GenBank/DDBJ databases">
        <title>Genome assemblies of Blomia tropicalis.</title>
        <authorList>
            <person name="Cui Y."/>
        </authorList>
    </citation>
    <scope>NUCLEOTIDE SEQUENCE</scope>
    <source>
        <tissue evidence="3">Adult mites</tissue>
    </source>
</reference>
<sequence length="239" mass="27250">MQPFSMRSVTIGNFVTNDQNRYRSSSAYNRSNSNAQLNRYKEEYLLHDPNRSLTILRKLLQKKINSEIDQLLQKYYQQFFHPAIGNIKSNIQNESDATAHEQIMNDKNILHDILDEARKMYINVDDVHESKDKPSADTTNSQHNQHGNDSSNGNQRTRGRPSKTSKTNGHSSNKGKAMNRKRLKQQPKSTSSSSKSSQLYHSQLEIVSHNSWSPSSPSSSRISDTITEYLPNITDVAHS</sequence>
<dbReference type="PANTHER" id="PTHR23399:SF2">
    <property type="entry name" value="DEOXYNUCLEOTIDYLTRANSFERASE TERMINAL-INTERACTING PROTEIN 1"/>
    <property type="match status" value="1"/>
</dbReference>
<dbReference type="GO" id="GO:0031491">
    <property type="term" value="F:nucleosome binding"/>
    <property type="evidence" value="ECO:0007669"/>
    <property type="project" value="TreeGrafter"/>
</dbReference>
<dbReference type="InterPro" id="IPR026064">
    <property type="entry name" value="TdIF1"/>
</dbReference>
<feature type="compositionally biased region" description="Polar residues" evidence="1">
    <location>
        <begin position="136"/>
        <end position="156"/>
    </location>
</feature>
<gene>
    <name evidence="3" type="ORF">RDWZM_003917</name>
</gene>
<dbReference type="Proteomes" id="UP001142055">
    <property type="component" value="Chromosome 1"/>
</dbReference>
<comment type="caution">
    <text evidence="3">The sequence shown here is derived from an EMBL/GenBank/DDBJ whole genome shotgun (WGS) entry which is preliminary data.</text>
</comment>
<evidence type="ECO:0000313" key="3">
    <source>
        <dbReference type="EMBL" id="KAJ6225372.1"/>
    </source>
</evidence>
<evidence type="ECO:0000259" key="2">
    <source>
        <dbReference type="Pfam" id="PF18192"/>
    </source>
</evidence>
<dbReference type="Pfam" id="PF18192">
    <property type="entry name" value="DNTTIP1_dimer"/>
    <property type="match status" value="1"/>
</dbReference>
<dbReference type="EMBL" id="JAPWDV010000001">
    <property type="protein sequence ID" value="KAJ6225372.1"/>
    <property type="molecule type" value="Genomic_DNA"/>
</dbReference>
<organism evidence="3 4">
    <name type="scientific">Blomia tropicalis</name>
    <name type="common">Mite</name>
    <dbReference type="NCBI Taxonomy" id="40697"/>
    <lineage>
        <taxon>Eukaryota</taxon>
        <taxon>Metazoa</taxon>
        <taxon>Ecdysozoa</taxon>
        <taxon>Arthropoda</taxon>
        <taxon>Chelicerata</taxon>
        <taxon>Arachnida</taxon>
        <taxon>Acari</taxon>
        <taxon>Acariformes</taxon>
        <taxon>Sarcoptiformes</taxon>
        <taxon>Astigmata</taxon>
        <taxon>Glycyphagoidea</taxon>
        <taxon>Echimyopodidae</taxon>
        <taxon>Blomia</taxon>
    </lineage>
</organism>
<feature type="compositionally biased region" description="Low complexity" evidence="1">
    <location>
        <begin position="186"/>
        <end position="200"/>
    </location>
</feature>
<dbReference type="PANTHER" id="PTHR23399">
    <property type="entry name" value="DEOXYNUCLEOTIDYLTRANSFERASE TERMINAL-INTERACTING PROTEIN 1"/>
    <property type="match status" value="1"/>
</dbReference>
<feature type="compositionally biased region" description="Polar residues" evidence="1">
    <location>
        <begin position="164"/>
        <end position="174"/>
    </location>
</feature>
<dbReference type="AlphaFoldDB" id="A0A9Q0MJ85"/>
<keyword evidence="4" id="KW-1185">Reference proteome</keyword>